<dbReference type="Proteomes" id="UP000031668">
    <property type="component" value="Unassembled WGS sequence"/>
</dbReference>
<keyword evidence="2" id="KW-1185">Reference proteome</keyword>
<comment type="caution">
    <text evidence="1">The sequence shown here is derived from an EMBL/GenBank/DDBJ whole genome shotgun (WGS) entry which is preliminary data.</text>
</comment>
<dbReference type="AlphaFoldDB" id="A0A0C2JV65"/>
<proteinExistence type="predicted"/>
<accession>A0A0C2JV65</accession>
<protein>
    <submittedName>
        <fullName evidence="1">Uncharacterized protein</fullName>
    </submittedName>
</protein>
<reference evidence="1 2" key="1">
    <citation type="journal article" date="2014" name="Genome Biol. Evol.">
        <title>The genome of the myxosporean Thelohanellus kitauei shows adaptations to nutrient acquisition within its fish host.</title>
        <authorList>
            <person name="Yang Y."/>
            <person name="Xiong J."/>
            <person name="Zhou Z."/>
            <person name="Huo F."/>
            <person name="Miao W."/>
            <person name="Ran C."/>
            <person name="Liu Y."/>
            <person name="Zhang J."/>
            <person name="Feng J."/>
            <person name="Wang M."/>
            <person name="Wang M."/>
            <person name="Wang L."/>
            <person name="Yao B."/>
        </authorList>
    </citation>
    <scope>NUCLEOTIDE SEQUENCE [LARGE SCALE GENOMIC DNA]</scope>
    <source>
        <strain evidence="1">Wuqing</strain>
    </source>
</reference>
<dbReference type="EMBL" id="JWZT01000886">
    <property type="protein sequence ID" value="KII73313.1"/>
    <property type="molecule type" value="Genomic_DNA"/>
</dbReference>
<sequence>MTRGQIYKIDSWKPIQFYNFKIGVDKIRNRTEKYQNPGIVLRRGNSLVICFNHTGIFLPNLNMFRIKFYIRYQNNYMDFTVYNGHKSRNFHIISQIRDD</sequence>
<evidence type="ECO:0000313" key="1">
    <source>
        <dbReference type="EMBL" id="KII73313.1"/>
    </source>
</evidence>
<evidence type="ECO:0000313" key="2">
    <source>
        <dbReference type="Proteomes" id="UP000031668"/>
    </source>
</evidence>
<organism evidence="1 2">
    <name type="scientific">Thelohanellus kitauei</name>
    <name type="common">Myxosporean</name>
    <dbReference type="NCBI Taxonomy" id="669202"/>
    <lineage>
        <taxon>Eukaryota</taxon>
        <taxon>Metazoa</taxon>
        <taxon>Cnidaria</taxon>
        <taxon>Myxozoa</taxon>
        <taxon>Myxosporea</taxon>
        <taxon>Bivalvulida</taxon>
        <taxon>Platysporina</taxon>
        <taxon>Myxobolidae</taxon>
        <taxon>Thelohanellus</taxon>
    </lineage>
</organism>
<gene>
    <name evidence="1" type="ORF">RF11_04695</name>
</gene>
<name>A0A0C2JV65_THEKT</name>